<keyword evidence="1" id="KW-0812">Transmembrane</keyword>
<dbReference type="EMBL" id="KU963390">
    <property type="protein sequence ID" value="ANI75603.1"/>
    <property type="molecule type" value="Genomic_DNA"/>
</dbReference>
<accession>A0A191T982</accession>
<feature type="transmembrane region" description="Helical" evidence="1">
    <location>
        <begin position="36"/>
        <end position="56"/>
    </location>
</feature>
<name>A0A191T982_ECOLX</name>
<proteinExistence type="predicted"/>
<feature type="transmembrane region" description="Helical" evidence="1">
    <location>
        <begin position="62"/>
        <end position="84"/>
    </location>
</feature>
<keyword evidence="2" id="KW-0614">Plasmid</keyword>
<evidence type="ECO:0000313" key="2">
    <source>
        <dbReference type="EMBL" id="ANI75659.1"/>
    </source>
</evidence>
<reference evidence="2" key="1">
    <citation type="submission" date="2016-03" db="EMBL/GenBank/DDBJ databases">
        <title>Resistome analysis of KPC-2-producing Escherichia coli ST224 strain isolated in Brazil using whole genome sequencing.</title>
        <authorList>
            <person name="Rossi I.G."/>
            <person name="Araujo B.F."/>
            <person name="Cerdeira L.T."/>
            <person name="Campos P.A."/>
            <person name="Royer S."/>
            <person name="Ferreira M.L."/>
            <person name="Batistao D.W.F."/>
            <person name="Souza T.A."/>
            <person name="Vancan S.I.S."/>
            <person name="Lincopan N."/>
            <person name="Gontijo-Filho P.P."/>
            <person name="Ribas R.M."/>
        </authorList>
    </citation>
    <scope>NUCLEOTIDE SEQUENCE</scope>
    <source>
        <strain evidence="2">ECO37</strain>
        <plasmid evidence="2">ECO37P2</plasmid>
    </source>
</reference>
<keyword evidence="1" id="KW-1133">Transmembrane helix</keyword>
<protein>
    <submittedName>
        <fullName evidence="2">Conjugal transfer protein TraD</fullName>
    </submittedName>
</protein>
<dbReference type="AlphaFoldDB" id="A0A191T982"/>
<dbReference type="RefSeq" id="WP_000796685.1">
    <property type="nucleotide sequence ID" value="NZ_BAAFKG010000029.1"/>
</dbReference>
<organism evidence="2">
    <name type="scientific">Escherichia coli</name>
    <dbReference type="NCBI Taxonomy" id="562"/>
    <lineage>
        <taxon>Bacteria</taxon>
        <taxon>Pseudomonadati</taxon>
        <taxon>Pseudomonadota</taxon>
        <taxon>Gammaproteobacteria</taxon>
        <taxon>Enterobacterales</taxon>
        <taxon>Enterobacteriaceae</taxon>
        <taxon>Escherichia</taxon>
    </lineage>
</organism>
<evidence type="ECO:0000256" key="1">
    <source>
        <dbReference type="SAM" id="Phobius"/>
    </source>
</evidence>
<sequence length="132" mass="14418">MAEDDDVELEEEETINTQHLTLNVLNMIPNMGGVPLVWGVSLLGSSMLLAVIGFIATNSLLGVLFALPTILAFFIIKFICINSLDALRVFQLKVAGKFRRILNGGGLYKLSPSLGDENGGNDVYEQIKRAKH</sequence>
<keyword evidence="1" id="KW-0472">Membrane</keyword>
<dbReference type="EMBL" id="KU963390">
    <property type="protein sequence ID" value="ANI75659.1"/>
    <property type="molecule type" value="Genomic_DNA"/>
</dbReference>
<geneLocation type="plasmid" evidence="2">
    <name>ECO37P2</name>
</geneLocation>